<dbReference type="RefSeq" id="WP_127611613.1">
    <property type="nucleotide sequence ID" value="NZ_RXOL01000001.1"/>
</dbReference>
<reference evidence="2 3" key="1">
    <citation type="submission" date="2018-12" db="EMBL/GenBank/DDBJ databases">
        <title>Croceicoccus ponticola sp. nov., a lipolytic bacterium isolated from seawater.</title>
        <authorList>
            <person name="Yoon J.-H."/>
        </authorList>
    </citation>
    <scope>NUCLEOTIDE SEQUENCE [LARGE SCALE GENOMIC DNA]</scope>
    <source>
        <strain evidence="2 3">GM-16</strain>
    </source>
</reference>
<dbReference type="EMBL" id="RXOL01000001">
    <property type="protein sequence ID" value="RVQ69422.1"/>
    <property type="molecule type" value="Genomic_DNA"/>
</dbReference>
<dbReference type="OrthoDB" id="7433525at2"/>
<sequence length="207" mass="22497">MNEGATAVHEVTAELTPYDALEAAPHAIAPVVGRTWFMVAFPVLCAILGIALVIVLTPTVTAALFMLNPAIAIMAVPLMSTITAVAAVIGYVQGQGFAYNEHRRRFLAGMHRRGMPVTLKTRYAITPEALEIEHDRMKYRVGWNSISQVVETKAAWVLQVDLSSFCLPRIAFDDKPSERAFVAALLDNVSVATRERSADAVAFAKAD</sequence>
<keyword evidence="1" id="KW-0812">Transmembrane</keyword>
<evidence type="ECO:0000256" key="1">
    <source>
        <dbReference type="SAM" id="Phobius"/>
    </source>
</evidence>
<keyword evidence="3" id="KW-1185">Reference proteome</keyword>
<proteinExistence type="predicted"/>
<feature type="transmembrane region" description="Helical" evidence="1">
    <location>
        <begin position="36"/>
        <end position="65"/>
    </location>
</feature>
<name>A0A437H1L7_9SPHN</name>
<dbReference type="Proteomes" id="UP000283003">
    <property type="component" value="Unassembled WGS sequence"/>
</dbReference>
<evidence type="ECO:0000313" key="2">
    <source>
        <dbReference type="EMBL" id="RVQ69422.1"/>
    </source>
</evidence>
<accession>A0A437H1L7</accession>
<dbReference type="AlphaFoldDB" id="A0A437H1L7"/>
<protein>
    <submittedName>
        <fullName evidence="2">YcxB family protein</fullName>
    </submittedName>
</protein>
<feature type="transmembrane region" description="Helical" evidence="1">
    <location>
        <begin position="71"/>
        <end position="94"/>
    </location>
</feature>
<comment type="caution">
    <text evidence="2">The sequence shown here is derived from an EMBL/GenBank/DDBJ whole genome shotgun (WGS) entry which is preliminary data.</text>
</comment>
<keyword evidence="1" id="KW-0472">Membrane</keyword>
<organism evidence="2 3">
    <name type="scientific">Croceicoccus ponticola</name>
    <dbReference type="NCBI Taxonomy" id="2217664"/>
    <lineage>
        <taxon>Bacteria</taxon>
        <taxon>Pseudomonadati</taxon>
        <taxon>Pseudomonadota</taxon>
        <taxon>Alphaproteobacteria</taxon>
        <taxon>Sphingomonadales</taxon>
        <taxon>Erythrobacteraceae</taxon>
        <taxon>Croceicoccus</taxon>
    </lineage>
</organism>
<evidence type="ECO:0000313" key="3">
    <source>
        <dbReference type="Proteomes" id="UP000283003"/>
    </source>
</evidence>
<gene>
    <name evidence="2" type="ORF">EKN06_04390</name>
</gene>
<keyword evidence="1" id="KW-1133">Transmembrane helix</keyword>